<protein>
    <submittedName>
        <fullName evidence="2">Uncharacterized protein</fullName>
    </submittedName>
</protein>
<reference evidence="2 3" key="1">
    <citation type="submission" date="2019-11" db="EMBL/GenBank/DDBJ databases">
        <authorList>
            <person name="Im W.T."/>
        </authorList>
    </citation>
    <scope>NUCLEOTIDE SEQUENCE [LARGE SCALE GENOMIC DNA]</scope>
    <source>
        <strain evidence="2 3">SB-02</strain>
    </source>
</reference>
<evidence type="ECO:0000256" key="1">
    <source>
        <dbReference type="SAM" id="SignalP"/>
    </source>
</evidence>
<accession>A0A6I6GAK0</accession>
<evidence type="ECO:0000313" key="2">
    <source>
        <dbReference type="EMBL" id="QGW29667.1"/>
    </source>
</evidence>
<sequence length="393" mass="41075">MKKLFTNLLLGIVLSATSSAQNVGIGTNTPTGPLSFASQLGNKIVLWGDGNAAHYGLGIQGSTLQLYADAFNSNISFGYGRSGAFTERARIYNSGIEGMYLNGRLHLRNGDPSNLGGGGGIWLYNPGNTAQIGFMGTQNSQNIGFYGGSAGWGFTYNTINSRVGIGNDNPNAPLAFAATLGKKITLYPGATGDAGFGVAGNRLQLYSDNPNADVAIGYDAAGTFNERFAVKPTGALAVVGNTGLANQVLGSAGPTAAAQWRSLNSLIPTPSAGATATLPAAGTSVFFNNAQLNFTLARSARVLIWIDLITAQGCVFYPCSSYWKLFMYLNGNAIWSREIPASHIDQTYYSDARSLGPIVLNLAAGSHSIAFSGFSIRGEPGVTLYPTAMILSD</sequence>
<dbReference type="AlphaFoldDB" id="A0A6I6GAK0"/>
<evidence type="ECO:0000313" key="3">
    <source>
        <dbReference type="Proteomes" id="UP000426027"/>
    </source>
</evidence>
<gene>
    <name evidence="2" type="ORF">GLV81_17465</name>
</gene>
<dbReference type="KEGG" id="fls:GLV81_17465"/>
<proteinExistence type="predicted"/>
<dbReference type="Proteomes" id="UP000426027">
    <property type="component" value="Chromosome"/>
</dbReference>
<organism evidence="2 3">
    <name type="scientific">Phnomibacter ginsenosidimutans</name>
    <dbReference type="NCBI Taxonomy" id="2676868"/>
    <lineage>
        <taxon>Bacteria</taxon>
        <taxon>Pseudomonadati</taxon>
        <taxon>Bacteroidota</taxon>
        <taxon>Chitinophagia</taxon>
        <taxon>Chitinophagales</taxon>
        <taxon>Chitinophagaceae</taxon>
        <taxon>Phnomibacter</taxon>
    </lineage>
</organism>
<dbReference type="EMBL" id="CP046566">
    <property type="protein sequence ID" value="QGW29667.1"/>
    <property type="molecule type" value="Genomic_DNA"/>
</dbReference>
<keyword evidence="1" id="KW-0732">Signal</keyword>
<feature type="signal peptide" evidence="1">
    <location>
        <begin position="1"/>
        <end position="20"/>
    </location>
</feature>
<feature type="chain" id="PRO_5026065811" evidence="1">
    <location>
        <begin position="21"/>
        <end position="393"/>
    </location>
</feature>
<keyword evidence="3" id="KW-1185">Reference proteome</keyword>
<dbReference type="RefSeq" id="WP_157480089.1">
    <property type="nucleotide sequence ID" value="NZ_CP046566.1"/>
</dbReference>
<name>A0A6I6GAK0_9BACT</name>